<protein>
    <submittedName>
        <fullName evidence="1">Uncharacterized protein</fullName>
    </submittedName>
</protein>
<feature type="non-terminal residue" evidence="1">
    <location>
        <position position="1"/>
    </location>
</feature>
<sequence length="50" mass="5335">PQVKDQGSCSPTLYHTHTPGNLGLAGLKPWNFHDTGSLVQCVIIFAIGNT</sequence>
<reference evidence="1" key="1">
    <citation type="submission" date="2014-12" db="EMBL/GenBank/DDBJ databases">
        <title>Insight into the proteome of Arion vulgaris.</title>
        <authorList>
            <person name="Aradska J."/>
            <person name="Bulat T."/>
            <person name="Smidak R."/>
            <person name="Sarate P."/>
            <person name="Gangsoo J."/>
            <person name="Sialana F."/>
            <person name="Bilban M."/>
            <person name="Lubec G."/>
        </authorList>
    </citation>
    <scope>NUCLEOTIDE SEQUENCE</scope>
    <source>
        <tissue evidence="1">Skin</tissue>
    </source>
</reference>
<name>A0A0B7AX38_9EUPU</name>
<organism evidence="1">
    <name type="scientific">Arion vulgaris</name>
    <dbReference type="NCBI Taxonomy" id="1028688"/>
    <lineage>
        <taxon>Eukaryota</taxon>
        <taxon>Metazoa</taxon>
        <taxon>Spiralia</taxon>
        <taxon>Lophotrochozoa</taxon>
        <taxon>Mollusca</taxon>
        <taxon>Gastropoda</taxon>
        <taxon>Heterobranchia</taxon>
        <taxon>Euthyneura</taxon>
        <taxon>Panpulmonata</taxon>
        <taxon>Eupulmonata</taxon>
        <taxon>Stylommatophora</taxon>
        <taxon>Helicina</taxon>
        <taxon>Arionoidea</taxon>
        <taxon>Arionidae</taxon>
        <taxon>Arion</taxon>
    </lineage>
</organism>
<evidence type="ECO:0000313" key="1">
    <source>
        <dbReference type="EMBL" id="CEK84631.1"/>
    </source>
</evidence>
<accession>A0A0B7AX38</accession>
<dbReference type="EMBL" id="HACG01037766">
    <property type="protein sequence ID" value="CEK84631.1"/>
    <property type="molecule type" value="Transcribed_RNA"/>
</dbReference>
<proteinExistence type="predicted"/>
<dbReference type="AlphaFoldDB" id="A0A0B7AX38"/>
<gene>
    <name evidence="1" type="primary">ORF143693</name>
</gene>